<evidence type="ECO:0000313" key="1">
    <source>
        <dbReference type="EMBL" id="RMZ95701.1"/>
    </source>
</evidence>
<dbReference type="Proteomes" id="UP000276133">
    <property type="component" value="Unassembled WGS sequence"/>
</dbReference>
<organism evidence="1 2">
    <name type="scientific">Brachionus plicatilis</name>
    <name type="common">Marine rotifer</name>
    <name type="synonym">Brachionus muelleri</name>
    <dbReference type="NCBI Taxonomy" id="10195"/>
    <lineage>
        <taxon>Eukaryota</taxon>
        <taxon>Metazoa</taxon>
        <taxon>Spiralia</taxon>
        <taxon>Gnathifera</taxon>
        <taxon>Rotifera</taxon>
        <taxon>Eurotatoria</taxon>
        <taxon>Monogononta</taxon>
        <taxon>Pseudotrocha</taxon>
        <taxon>Ploima</taxon>
        <taxon>Brachionidae</taxon>
        <taxon>Brachionus</taxon>
    </lineage>
</organism>
<comment type="caution">
    <text evidence="1">The sequence shown here is derived from an EMBL/GenBank/DDBJ whole genome shotgun (WGS) entry which is preliminary data.</text>
</comment>
<reference evidence="1 2" key="1">
    <citation type="journal article" date="2018" name="Sci. Rep.">
        <title>Genomic signatures of local adaptation to the degree of environmental predictability in rotifers.</title>
        <authorList>
            <person name="Franch-Gras L."/>
            <person name="Hahn C."/>
            <person name="Garcia-Roger E.M."/>
            <person name="Carmona M.J."/>
            <person name="Serra M."/>
            <person name="Gomez A."/>
        </authorList>
    </citation>
    <scope>NUCLEOTIDE SEQUENCE [LARGE SCALE GENOMIC DNA]</scope>
    <source>
        <strain evidence="1">HYR1</strain>
    </source>
</reference>
<dbReference type="EMBL" id="REGN01012350">
    <property type="protein sequence ID" value="RMZ95701.1"/>
    <property type="molecule type" value="Genomic_DNA"/>
</dbReference>
<protein>
    <submittedName>
        <fullName evidence="1">Uncharacterized protein</fullName>
    </submittedName>
</protein>
<evidence type="ECO:0000313" key="2">
    <source>
        <dbReference type="Proteomes" id="UP000276133"/>
    </source>
</evidence>
<keyword evidence="2" id="KW-1185">Reference proteome</keyword>
<accession>A0A3M7P9D5</accession>
<sequence>MPFDIEKNFKVVCLLAPLKLDYIVQIGAIVQDQSFQVSFFDSDVFGEESMLCQGGVTLCDQAVYAAYGHPFAFDHLVELIQRNFVVECELDDELKFAQAWMRCLDHGAEILQWQARVQVVLELTLSNGERGQRVPQSLKSPGQKHGTLSKLRHRIEHKLPLFWIFWVRMLCLLNIFIKLRYASESVPQKITANNFLILLFETVKNGYRY</sequence>
<dbReference type="AlphaFoldDB" id="A0A3M7P9D5"/>
<name>A0A3M7P9D5_BRAPC</name>
<proteinExistence type="predicted"/>
<gene>
    <name evidence="1" type="ORF">BpHYR1_033385</name>
</gene>